<keyword evidence="5 8" id="KW-1133">Transmembrane helix</keyword>
<reference evidence="10" key="1">
    <citation type="submission" date="2025-08" db="UniProtKB">
        <authorList>
            <consortium name="RefSeq"/>
        </authorList>
    </citation>
    <scope>IDENTIFICATION</scope>
</reference>
<sequence length="527" mass="60519">MVLTSVIVCLCGLFILPGECHPESNILVVPVDGSHWVNMAVILKELHSRGHNLTVIRSPKSYYIPEKSPIYTSISMKSLEDEFDLSFYDRMLRCHLEYRRSNRLLRTIYIQADMARMMINGHDVLTRAVKLMFEDQVFMSMMRNTKFDLVLTDPGLPTGVFLAHHLQLPMVFNVRWINMGDSHFTFAPSPLSYVPVTGSELGDKMDFFERTLNMLVHISQSLQYYFIMEPNYRELLDRYFPPGTDLLSMELTADLWLVRADFVFEFPRPTMPNVVYIGGFQCRPAKALPEDLEAFMQSSGEHGVVIMSLGTLIAALPKDVTEAIAAAFAELPQKVVWRYIGERPSTLGNNTLLVDWFPQNDLLGHPKTRAFVAHGGTNGMYEAIYHGVPVLGLPLLFDQFDNVLRLQVRGAAKTLETTTLTSAEFKEALQDVLEDPLYREAMERLSRLHRDRPIEPLDRATFWIEYVLRNKGAAHLRSEGYRLPWYVYHSVDVALLLLTVLFLSVWMFFTVCRLMLRMVCKRKTKVE</sequence>
<evidence type="ECO:0000256" key="3">
    <source>
        <dbReference type="ARBA" id="ARBA00022679"/>
    </source>
</evidence>
<dbReference type="PROSITE" id="PS00375">
    <property type="entry name" value="UDPGT"/>
    <property type="match status" value="1"/>
</dbReference>
<dbReference type="PANTHER" id="PTHR48043">
    <property type="entry name" value="EG:EG0003.4 PROTEIN-RELATED"/>
    <property type="match status" value="1"/>
</dbReference>
<dbReference type="CDD" id="cd03784">
    <property type="entry name" value="GT1_Gtf-like"/>
    <property type="match status" value="1"/>
</dbReference>
<dbReference type="GO" id="GO:0016020">
    <property type="term" value="C:membrane"/>
    <property type="evidence" value="ECO:0007669"/>
    <property type="project" value="UniProtKB-SubCell"/>
</dbReference>
<name>A0A6P3W175_CLUHA</name>
<evidence type="ECO:0000256" key="8">
    <source>
        <dbReference type="RuleBase" id="RU362059"/>
    </source>
</evidence>
<keyword evidence="6 8" id="KW-0472">Membrane</keyword>
<dbReference type="Pfam" id="PF00201">
    <property type="entry name" value="UDPGT"/>
    <property type="match status" value="1"/>
</dbReference>
<evidence type="ECO:0000313" key="9">
    <source>
        <dbReference type="Proteomes" id="UP000515152"/>
    </source>
</evidence>
<dbReference type="OrthoDB" id="5835829at2759"/>
<accession>A0A6P3W175</accession>
<keyword evidence="9" id="KW-1185">Reference proteome</keyword>
<keyword evidence="2 7" id="KW-0328">Glycosyltransferase</keyword>
<dbReference type="InterPro" id="IPR002213">
    <property type="entry name" value="UDP_glucos_trans"/>
</dbReference>
<gene>
    <name evidence="10" type="primary">LOC105903105</name>
</gene>
<dbReference type="AlphaFoldDB" id="A0A6P3W175"/>
<feature type="signal peptide" evidence="8">
    <location>
        <begin position="1"/>
        <end position="22"/>
    </location>
</feature>
<dbReference type="GeneID" id="105903105"/>
<keyword evidence="3 7" id="KW-0808">Transferase</keyword>
<feature type="transmembrane region" description="Helical" evidence="8">
    <location>
        <begin position="493"/>
        <end position="516"/>
    </location>
</feature>
<comment type="subcellular location">
    <subcellularLocation>
        <location evidence="8">Membrane</location>
        <topology evidence="8">Single-pass membrane protein</topology>
    </subcellularLocation>
</comment>
<evidence type="ECO:0000256" key="2">
    <source>
        <dbReference type="ARBA" id="ARBA00022676"/>
    </source>
</evidence>
<dbReference type="KEGG" id="char:105903105"/>
<evidence type="ECO:0000256" key="5">
    <source>
        <dbReference type="ARBA" id="ARBA00022989"/>
    </source>
</evidence>
<evidence type="ECO:0000256" key="7">
    <source>
        <dbReference type="RuleBase" id="RU003718"/>
    </source>
</evidence>
<dbReference type="Gene3D" id="3.40.50.2000">
    <property type="entry name" value="Glycogen Phosphorylase B"/>
    <property type="match status" value="2"/>
</dbReference>
<dbReference type="InterPro" id="IPR035595">
    <property type="entry name" value="UDP_glycos_trans_CS"/>
</dbReference>
<dbReference type="RefSeq" id="XP_012686260.2">
    <property type="nucleotide sequence ID" value="XM_012830806.2"/>
</dbReference>
<dbReference type="EC" id="2.4.1.17" evidence="8"/>
<evidence type="ECO:0000256" key="1">
    <source>
        <dbReference type="ARBA" id="ARBA00009995"/>
    </source>
</evidence>
<evidence type="ECO:0000256" key="4">
    <source>
        <dbReference type="ARBA" id="ARBA00022692"/>
    </source>
</evidence>
<keyword evidence="8" id="KW-0732">Signal</keyword>
<protein>
    <recommendedName>
        <fullName evidence="8">UDP-glucuronosyltransferase</fullName>
        <ecNumber evidence="8">2.4.1.17</ecNumber>
    </recommendedName>
</protein>
<keyword evidence="4 8" id="KW-0812">Transmembrane</keyword>
<dbReference type="PANTHER" id="PTHR48043:SF32">
    <property type="entry name" value="UDP-GLUCURONOSYLTRANSFERASE"/>
    <property type="match status" value="1"/>
</dbReference>
<dbReference type="InterPro" id="IPR050271">
    <property type="entry name" value="UDP-glycosyltransferase"/>
</dbReference>
<dbReference type="FunFam" id="3.40.50.2000:FF:000001">
    <property type="entry name" value="UDP-glucuronosyltransferase"/>
    <property type="match status" value="1"/>
</dbReference>
<evidence type="ECO:0000256" key="6">
    <source>
        <dbReference type="ARBA" id="ARBA00023136"/>
    </source>
</evidence>
<dbReference type="SUPFAM" id="SSF53756">
    <property type="entry name" value="UDP-Glycosyltransferase/glycogen phosphorylase"/>
    <property type="match status" value="1"/>
</dbReference>
<evidence type="ECO:0000313" key="10">
    <source>
        <dbReference type="RefSeq" id="XP_012686260.2"/>
    </source>
</evidence>
<dbReference type="Proteomes" id="UP000515152">
    <property type="component" value="Chromosome 18"/>
</dbReference>
<proteinExistence type="inferred from homology"/>
<comment type="similarity">
    <text evidence="1 7">Belongs to the UDP-glycosyltransferase family.</text>
</comment>
<comment type="catalytic activity">
    <reaction evidence="8">
        <text>glucuronate acceptor + UDP-alpha-D-glucuronate = acceptor beta-D-glucuronoside + UDP + H(+)</text>
        <dbReference type="Rhea" id="RHEA:21032"/>
        <dbReference type="ChEBI" id="CHEBI:15378"/>
        <dbReference type="ChEBI" id="CHEBI:58052"/>
        <dbReference type="ChEBI" id="CHEBI:58223"/>
        <dbReference type="ChEBI" id="CHEBI:132367"/>
        <dbReference type="ChEBI" id="CHEBI:132368"/>
        <dbReference type="EC" id="2.4.1.17"/>
    </reaction>
</comment>
<organism evidence="9 10">
    <name type="scientific">Clupea harengus</name>
    <name type="common">Atlantic herring</name>
    <dbReference type="NCBI Taxonomy" id="7950"/>
    <lineage>
        <taxon>Eukaryota</taxon>
        <taxon>Metazoa</taxon>
        <taxon>Chordata</taxon>
        <taxon>Craniata</taxon>
        <taxon>Vertebrata</taxon>
        <taxon>Euteleostomi</taxon>
        <taxon>Actinopterygii</taxon>
        <taxon>Neopterygii</taxon>
        <taxon>Teleostei</taxon>
        <taxon>Clupei</taxon>
        <taxon>Clupeiformes</taxon>
        <taxon>Clupeoidei</taxon>
        <taxon>Clupeidae</taxon>
        <taxon>Clupea</taxon>
    </lineage>
</organism>
<feature type="chain" id="PRO_5028509822" description="UDP-glucuronosyltransferase" evidence="8">
    <location>
        <begin position="23"/>
        <end position="527"/>
    </location>
</feature>
<dbReference type="GO" id="GO:0015020">
    <property type="term" value="F:glucuronosyltransferase activity"/>
    <property type="evidence" value="ECO:0007669"/>
    <property type="project" value="UniProtKB-EC"/>
</dbReference>